<evidence type="ECO:0000259" key="5">
    <source>
        <dbReference type="Pfam" id="PF00136"/>
    </source>
</evidence>
<feature type="domain" description="DNA-directed DNA polymerase family B multifunctional" evidence="5">
    <location>
        <begin position="556"/>
        <end position="687"/>
    </location>
</feature>
<dbReference type="InterPro" id="IPR012337">
    <property type="entry name" value="RNaseH-like_sf"/>
</dbReference>
<name>A0A510E4L1_9CREN</name>
<sequence>MLKEFFVLDFSYENDPLPKVYIWAISEDGKRSLLVKDNFNPYFYVLPKAEENLKERILSLSNKNFRIIDVQEVNKPYLGRDTKFLKVICDTPSAIRYHRDAISKLDSVKGIYEADIRFSMRFSIDSEILPFTWIVADVEPTENMEFRVDNVYNVSSIKPKVREDTPELMFMGFELSIDSKYGFINPRRDPISSLCVNLNGREQRFDNDGVDDTKLIKDFVSFVKENDPDIIATRSSFQWRYIIERASFRNIRLDVSRKVGEEVSSGTYGHYSTPGRLNININKFLQNILGLGYVESHKDIYAYFGIPDSQGQCEYGGNLLGEIIKLGMGLSKQFGMPMDQLFSASMFSAIEWYLVRQSVGLGLIVPNKHDSVARVEPKSNITESVGGLFEDVNGFFFNFMPLEMLESYNISPETVEGGVETKGFLPSVLPSLYKQIESEARKNFGVRALKDLTTTLSNSVIEYFTWSGSRWFCPQCRKNLEKLILYEMKNKVETIKRKGASVLFARGNVILAKGIDEVENTIKIKYKRVIIGDDFFIGLDNDNVIDPLSRAFPYGDWSEVSKKVYVNIVDKLLKENPDLAIREARDEIKRIRRGEFEVKEMIIWKEIDRDLSVYRQPYPLFVVAAMKANKQGGSINRGDRIGYVVCEGARMQDKVEPFFMVKDKRRIDKEFYVEKQIIPLAMRVLKHVGVKEKDLREGGFDISNYFRR</sequence>
<dbReference type="PANTHER" id="PTHR10322">
    <property type="entry name" value="DNA POLYMERASE CATALYTIC SUBUNIT"/>
    <property type="match status" value="1"/>
</dbReference>
<dbReference type="EMBL" id="AP018930">
    <property type="protein sequence ID" value="BBG27419.1"/>
    <property type="molecule type" value="Genomic_DNA"/>
</dbReference>
<dbReference type="EC" id="2.7.7.7" evidence="1"/>
<evidence type="ECO:0000256" key="2">
    <source>
        <dbReference type="ARBA" id="ARBA00022679"/>
    </source>
</evidence>
<dbReference type="RefSeq" id="WP_149564907.1">
    <property type="nucleotide sequence ID" value="NZ_AP018930.1"/>
</dbReference>
<dbReference type="Proteomes" id="UP000325030">
    <property type="component" value="Chromosome"/>
</dbReference>
<dbReference type="InterPro" id="IPR006133">
    <property type="entry name" value="DNA-dir_DNA_pol_B_exonuc"/>
</dbReference>
<dbReference type="Pfam" id="PF03104">
    <property type="entry name" value="DNA_pol_B_exo1"/>
    <property type="match status" value="1"/>
</dbReference>
<dbReference type="SUPFAM" id="SSF53098">
    <property type="entry name" value="Ribonuclease H-like"/>
    <property type="match status" value="1"/>
</dbReference>
<evidence type="ECO:0000256" key="3">
    <source>
        <dbReference type="ARBA" id="ARBA00022695"/>
    </source>
</evidence>
<dbReference type="GO" id="GO:0003887">
    <property type="term" value="F:DNA-directed DNA polymerase activity"/>
    <property type="evidence" value="ECO:0007669"/>
    <property type="project" value="UniProtKB-KW"/>
</dbReference>
<dbReference type="PANTHER" id="PTHR10322:SF23">
    <property type="entry name" value="DNA POLYMERASE DELTA CATALYTIC SUBUNIT"/>
    <property type="match status" value="1"/>
</dbReference>
<evidence type="ECO:0000313" key="8">
    <source>
        <dbReference type="Proteomes" id="UP000325030"/>
    </source>
</evidence>
<dbReference type="InterPro" id="IPR043502">
    <property type="entry name" value="DNA/RNA_pol_sf"/>
</dbReference>
<dbReference type="InterPro" id="IPR050240">
    <property type="entry name" value="DNA_pol_type-B"/>
</dbReference>
<feature type="domain" description="DNA-directed DNA polymerase family B exonuclease" evidence="6">
    <location>
        <begin position="111"/>
        <end position="282"/>
    </location>
</feature>
<dbReference type="Gene3D" id="3.30.342.10">
    <property type="entry name" value="DNA Polymerase, chain B, domain 1"/>
    <property type="match status" value="1"/>
</dbReference>
<dbReference type="AlphaFoldDB" id="A0A510E4L1"/>
<dbReference type="Gene3D" id="3.30.420.10">
    <property type="entry name" value="Ribonuclease H-like superfamily/Ribonuclease H"/>
    <property type="match status" value="1"/>
</dbReference>
<accession>A0A510E4L1</accession>
<evidence type="ECO:0000256" key="4">
    <source>
        <dbReference type="ARBA" id="ARBA00022932"/>
    </source>
</evidence>
<keyword evidence="3" id="KW-0548">Nucleotidyltransferase</keyword>
<keyword evidence="2" id="KW-0808">Transferase</keyword>
<evidence type="ECO:0000313" key="7">
    <source>
        <dbReference type="EMBL" id="BBG27419.1"/>
    </source>
</evidence>
<organism evidence="7 8">
    <name type="scientific">Sulfuracidifex tepidarius</name>
    <dbReference type="NCBI Taxonomy" id="1294262"/>
    <lineage>
        <taxon>Archaea</taxon>
        <taxon>Thermoproteota</taxon>
        <taxon>Thermoprotei</taxon>
        <taxon>Sulfolobales</taxon>
        <taxon>Sulfolobaceae</taxon>
        <taxon>Sulfuracidifex</taxon>
    </lineage>
</organism>
<keyword evidence="4" id="KW-0239">DNA-directed DNA polymerase</keyword>
<proteinExistence type="predicted"/>
<dbReference type="GO" id="GO:0000166">
    <property type="term" value="F:nucleotide binding"/>
    <property type="evidence" value="ECO:0007669"/>
    <property type="project" value="InterPro"/>
</dbReference>
<dbReference type="InterPro" id="IPR042087">
    <property type="entry name" value="DNA_pol_B_thumb"/>
</dbReference>
<dbReference type="Pfam" id="PF00136">
    <property type="entry name" value="DNA_pol_B"/>
    <property type="match status" value="1"/>
</dbReference>
<dbReference type="Gene3D" id="1.10.132.60">
    <property type="entry name" value="DNA polymerase family B, C-terminal domain"/>
    <property type="match status" value="1"/>
</dbReference>
<evidence type="ECO:0000256" key="1">
    <source>
        <dbReference type="ARBA" id="ARBA00012417"/>
    </source>
</evidence>
<evidence type="ECO:0000259" key="6">
    <source>
        <dbReference type="Pfam" id="PF03104"/>
    </source>
</evidence>
<dbReference type="SUPFAM" id="SSF56672">
    <property type="entry name" value="DNA/RNA polymerases"/>
    <property type="match status" value="1"/>
</dbReference>
<dbReference type="GeneID" id="41718302"/>
<dbReference type="InterPro" id="IPR006134">
    <property type="entry name" value="DNA-dir_DNA_pol_B_multi_dom"/>
</dbReference>
<protein>
    <recommendedName>
        <fullName evidence="1">DNA-directed DNA polymerase</fullName>
        <ecNumber evidence="1">2.7.7.7</ecNumber>
    </recommendedName>
</protein>
<gene>
    <name evidence="7" type="ORF">IC007_1970</name>
</gene>
<dbReference type="InterPro" id="IPR036397">
    <property type="entry name" value="RNaseH_sf"/>
</dbReference>
<reference evidence="8" key="1">
    <citation type="submission" date="2018-09" db="EMBL/GenBank/DDBJ databases">
        <title>Complete Genome Sequencing of Sulfolobus sp. JCM 16834.</title>
        <authorList>
            <person name="Kato S."/>
            <person name="Itoh T."/>
            <person name="Ohkuma M."/>
        </authorList>
    </citation>
    <scope>NUCLEOTIDE SEQUENCE [LARGE SCALE GENOMIC DNA]</scope>
    <source>
        <strain evidence="8">IC-007</strain>
    </source>
</reference>
<dbReference type="GO" id="GO:0006261">
    <property type="term" value="P:DNA-templated DNA replication"/>
    <property type="evidence" value="ECO:0007669"/>
    <property type="project" value="TreeGrafter"/>
</dbReference>
<dbReference type="GO" id="GO:0003677">
    <property type="term" value="F:DNA binding"/>
    <property type="evidence" value="ECO:0007669"/>
    <property type="project" value="InterPro"/>
</dbReference>